<reference evidence="7" key="1">
    <citation type="submission" date="2021-02" db="EMBL/GenBank/DDBJ databases">
        <authorList>
            <person name="Dougan E. K."/>
            <person name="Rhodes N."/>
            <person name="Thang M."/>
            <person name="Chan C."/>
        </authorList>
    </citation>
    <scope>NUCLEOTIDE SEQUENCE</scope>
</reference>
<keyword evidence="4" id="KW-0106">Calcium</keyword>
<dbReference type="AlphaFoldDB" id="A0A812INK3"/>
<keyword evidence="3" id="KW-0378">Hydrolase</keyword>
<evidence type="ECO:0000313" key="7">
    <source>
        <dbReference type="EMBL" id="CAE7148862.1"/>
    </source>
</evidence>
<feature type="compositionally biased region" description="Polar residues" evidence="5">
    <location>
        <begin position="15"/>
        <end position="24"/>
    </location>
</feature>
<dbReference type="InterPro" id="IPR024607">
    <property type="entry name" value="Sulfatase_CS"/>
</dbReference>
<dbReference type="InterPro" id="IPR050738">
    <property type="entry name" value="Sulfatase"/>
</dbReference>
<feature type="domain" description="Sulfatase N-terminal" evidence="6">
    <location>
        <begin position="35"/>
        <end position="395"/>
    </location>
</feature>
<name>A0A812INK3_9DINO</name>
<comment type="similarity">
    <text evidence="1">Belongs to the sulfatase family.</text>
</comment>
<evidence type="ECO:0000256" key="4">
    <source>
        <dbReference type="ARBA" id="ARBA00022837"/>
    </source>
</evidence>
<dbReference type="SUPFAM" id="SSF53649">
    <property type="entry name" value="Alkaline phosphatase-like"/>
    <property type="match status" value="1"/>
</dbReference>
<evidence type="ECO:0000313" key="8">
    <source>
        <dbReference type="Proteomes" id="UP000601435"/>
    </source>
</evidence>
<evidence type="ECO:0000256" key="3">
    <source>
        <dbReference type="ARBA" id="ARBA00022801"/>
    </source>
</evidence>
<dbReference type="GO" id="GO:0004065">
    <property type="term" value="F:arylsulfatase activity"/>
    <property type="evidence" value="ECO:0007669"/>
    <property type="project" value="TreeGrafter"/>
</dbReference>
<gene>
    <name evidence="7" type="primary">GALNS</name>
    <name evidence="7" type="ORF">SNEC2469_LOCUS45</name>
</gene>
<sequence length="523" mass="58011">MPKVTELVSPVPENVPTNWTSGPTSAALDPGERQPNIIVILADDLGFNDISLYNGGAGDGSIMTPNIDALAQEGVRFNNGYAANAVCAPSRASLMTGRYSTRFGFEFTPFFKTGATIFQWMQDIEQPALPTIIDHGNLESLPPMGELGMPPAEQTIAEVLKAQGYYTAHIGKWHLGSTAEMRPTGQGFDDSLYMGGMLYLPEDHPEVVNAKREQNGIERMVWANARYMADFNNQGNFAPEGYLTDYYTNEAVKVIEENRHQPFFLYLAHWGVHNPLQALKSDYDALSHIEDHHLRVYSAMIKSLDRSVGKVVEALDANGLTDNTLIVFTSDNGGAGYIGLPDVNKPFRGWKLTHFEGGTHVPFLAKWPAQIPSGSVVDHPVHHVDVFHTAAAAAGAQVPTDRKLDGRDLVPYVRGERSGPPHDTLFWREGYHQSVLHDGWKLIRSDKPDNKHWLFHLAQDPTEQHNLAQQIPDQVARLSALLDAHNAEQAPPMWPSITQAPQLIDKHGGEPYEPGDEYIYWPN</sequence>
<dbReference type="Pfam" id="PF00884">
    <property type="entry name" value="Sulfatase"/>
    <property type="match status" value="1"/>
</dbReference>
<evidence type="ECO:0000256" key="5">
    <source>
        <dbReference type="SAM" id="MobiDB-lite"/>
    </source>
</evidence>
<keyword evidence="2" id="KW-0479">Metal-binding</keyword>
<accession>A0A812INK3</accession>
<organism evidence="7 8">
    <name type="scientific">Symbiodinium necroappetens</name>
    <dbReference type="NCBI Taxonomy" id="1628268"/>
    <lineage>
        <taxon>Eukaryota</taxon>
        <taxon>Sar</taxon>
        <taxon>Alveolata</taxon>
        <taxon>Dinophyceae</taxon>
        <taxon>Suessiales</taxon>
        <taxon>Symbiodiniaceae</taxon>
        <taxon>Symbiodinium</taxon>
    </lineage>
</organism>
<feature type="region of interest" description="Disordered" evidence="5">
    <location>
        <begin position="1"/>
        <end position="30"/>
    </location>
</feature>
<dbReference type="GO" id="GO:0046872">
    <property type="term" value="F:metal ion binding"/>
    <property type="evidence" value="ECO:0007669"/>
    <property type="project" value="UniProtKB-KW"/>
</dbReference>
<dbReference type="PANTHER" id="PTHR42693:SF53">
    <property type="entry name" value="ENDO-4-O-SULFATASE"/>
    <property type="match status" value="1"/>
</dbReference>
<evidence type="ECO:0000256" key="1">
    <source>
        <dbReference type="ARBA" id="ARBA00008779"/>
    </source>
</evidence>
<evidence type="ECO:0000256" key="2">
    <source>
        <dbReference type="ARBA" id="ARBA00022723"/>
    </source>
</evidence>
<dbReference type="Proteomes" id="UP000601435">
    <property type="component" value="Unassembled WGS sequence"/>
</dbReference>
<keyword evidence="8" id="KW-1185">Reference proteome</keyword>
<dbReference type="EMBL" id="CAJNJA010000001">
    <property type="protein sequence ID" value="CAE7148862.1"/>
    <property type="molecule type" value="Genomic_DNA"/>
</dbReference>
<protein>
    <submittedName>
        <fullName evidence="7">GALNS protein</fullName>
    </submittedName>
</protein>
<comment type="caution">
    <text evidence="7">The sequence shown here is derived from an EMBL/GenBank/DDBJ whole genome shotgun (WGS) entry which is preliminary data.</text>
</comment>
<dbReference type="InterPro" id="IPR000917">
    <property type="entry name" value="Sulfatase_N"/>
</dbReference>
<dbReference type="PROSITE" id="PS00523">
    <property type="entry name" value="SULFATASE_1"/>
    <property type="match status" value="1"/>
</dbReference>
<evidence type="ECO:0000259" key="6">
    <source>
        <dbReference type="Pfam" id="PF00884"/>
    </source>
</evidence>
<dbReference type="PANTHER" id="PTHR42693">
    <property type="entry name" value="ARYLSULFATASE FAMILY MEMBER"/>
    <property type="match status" value="1"/>
</dbReference>
<dbReference type="InterPro" id="IPR017850">
    <property type="entry name" value="Alkaline_phosphatase_core_sf"/>
</dbReference>
<dbReference type="PROSITE" id="PS00149">
    <property type="entry name" value="SULFATASE_2"/>
    <property type="match status" value="1"/>
</dbReference>
<dbReference type="Gene3D" id="3.40.720.10">
    <property type="entry name" value="Alkaline Phosphatase, subunit A"/>
    <property type="match status" value="1"/>
</dbReference>
<dbReference type="Gene3D" id="3.30.1120.10">
    <property type="match status" value="1"/>
</dbReference>
<proteinExistence type="inferred from homology"/>
<dbReference type="OrthoDB" id="446257at2759"/>